<dbReference type="InterPro" id="IPR041489">
    <property type="entry name" value="PDZ_6"/>
</dbReference>
<dbReference type="SUPFAM" id="SSF50156">
    <property type="entry name" value="PDZ domain-like"/>
    <property type="match status" value="1"/>
</dbReference>
<dbReference type="Pfam" id="PF17820">
    <property type="entry name" value="PDZ_6"/>
    <property type="match status" value="1"/>
</dbReference>
<protein>
    <recommendedName>
        <fullName evidence="1">PDZ domain-containing protein</fullName>
    </recommendedName>
</protein>
<evidence type="ECO:0000313" key="3">
    <source>
        <dbReference type="Proteomes" id="UP001195483"/>
    </source>
</evidence>
<dbReference type="EMBL" id="JAEAOA010002069">
    <property type="protein sequence ID" value="KAK3584259.1"/>
    <property type="molecule type" value="Genomic_DNA"/>
</dbReference>
<dbReference type="AlphaFoldDB" id="A0AAE0S315"/>
<keyword evidence="3" id="KW-1185">Reference proteome</keyword>
<comment type="caution">
    <text evidence="2">The sequence shown here is derived from an EMBL/GenBank/DDBJ whole genome shotgun (WGS) entry which is preliminary data.</text>
</comment>
<dbReference type="Gene3D" id="2.30.42.10">
    <property type="match status" value="1"/>
</dbReference>
<reference evidence="2" key="1">
    <citation type="journal article" date="2021" name="Genome Biol. Evol.">
        <title>A High-Quality Reference Genome for a Parasitic Bivalve with Doubly Uniparental Inheritance (Bivalvia: Unionida).</title>
        <authorList>
            <person name="Smith C.H."/>
        </authorList>
    </citation>
    <scope>NUCLEOTIDE SEQUENCE</scope>
    <source>
        <strain evidence="2">CHS0354</strain>
    </source>
</reference>
<sequence>MTGRRFFQNENKNAVYGNASVNADGIILMVRPVQFLGMMSYFKTYGLTNQYLIMDGWFPEIVQSDSMRDKMFFAESLLVQEDADMNRFTDMHRQILGFSKEYNASLYAYYSYHILKMLIKVLAKDANSHQKLAVLLHDKNYIRTAMPGFTYNGEGEINRMVNIYKIDSPAAKAGMQSGDIITAVNDIQTPDWRSVNQVLSDISDVSRPPALTVRHENGTTEILMPDISAIIRKAALAGNRQSRRSSVKLLKTAPLKKQGYCRVI</sequence>
<evidence type="ECO:0000259" key="1">
    <source>
        <dbReference type="Pfam" id="PF17820"/>
    </source>
</evidence>
<dbReference type="Proteomes" id="UP001195483">
    <property type="component" value="Unassembled WGS sequence"/>
</dbReference>
<feature type="domain" description="PDZ" evidence="1">
    <location>
        <begin position="167"/>
        <end position="200"/>
    </location>
</feature>
<reference evidence="2" key="3">
    <citation type="submission" date="2023-05" db="EMBL/GenBank/DDBJ databases">
        <authorList>
            <person name="Smith C.H."/>
        </authorList>
    </citation>
    <scope>NUCLEOTIDE SEQUENCE</scope>
    <source>
        <strain evidence="2">CHS0354</strain>
        <tissue evidence="2">Mantle</tissue>
    </source>
</reference>
<gene>
    <name evidence="2" type="ORF">CHS0354_035340</name>
</gene>
<name>A0AAE0S315_9BIVA</name>
<organism evidence="2 3">
    <name type="scientific">Potamilus streckersoni</name>
    <dbReference type="NCBI Taxonomy" id="2493646"/>
    <lineage>
        <taxon>Eukaryota</taxon>
        <taxon>Metazoa</taxon>
        <taxon>Spiralia</taxon>
        <taxon>Lophotrochozoa</taxon>
        <taxon>Mollusca</taxon>
        <taxon>Bivalvia</taxon>
        <taxon>Autobranchia</taxon>
        <taxon>Heteroconchia</taxon>
        <taxon>Palaeoheterodonta</taxon>
        <taxon>Unionida</taxon>
        <taxon>Unionoidea</taxon>
        <taxon>Unionidae</taxon>
        <taxon>Ambleminae</taxon>
        <taxon>Lampsilini</taxon>
        <taxon>Potamilus</taxon>
    </lineage>
</organism>
<evidence type="ECO:0000313" key="2">
    <source>
        <dbReference type="EMBL" id="KAK3584259.1"/>
    </source>
</evidence>
<reference evidence="2" key="2">
    <citation type="journal article" date="2021" name="Genome Biol. Evol.">
        <title>Developing a high-quality reference genome for a parasitic bivalve with doubly uniparental inheritance (Bivalvia: Unionida).</title>
        <authorList>
            <person name="Smith C.H."/>
        </authorList>
    </citation>
    <scope>NUCLEOTIDE SEQUENCE</scope>
    <source>
        <strain evidence="2">CHS0354</strain>
        <tissue evidence="2">Mantle</tissue>
    </source>
</reference>
<accession>A0AAE0S315</accession>
<dbReference type="InterPro" id="IPR036034">
    <property type="entry name" value="PDZ_sf"/>
</dbReference>
<proteinExistence type="predicted"/>